<evidence type="ECO:0000256" key="1">
    <source>
        <dbReference type="SAM" id="MobiDB-lite"/>
    </source>
</evidence>
<evidence type="ECO:0000313" key="3">
    <source>
        <dbReference type="Proteomes" id="UP000219669"/>
    </source>
</evidence>
<dbReference type="OrthoDB" id="8613144at2"/>
<feature type="region of interest" description="Disordered" evidence="1">
    <location>
        <begin position="1"/>
        <end position="26"/>
    </location>
</feature>
<name>A0A286E283_9NEIS</name>
<sequence>MTQSHWQTDFRLPENPTSPPKGTLASGASPDAQFIFDAIYAHSERVYVLTTMQVNDEWGFIEHEKRQYFATLPDLQAAIADFMNAPTTHFETEN</sequence>
<reference evidence="2 3" key="1">
    <citation type="submission" date="2017-09" db="EMBL/GenBank/DDBJ databases">
        <authorList>
            <person name="Ehlers B."/>
            <person name="Leendertz F.H."/>
        </authorList>
    </citation>
    <scope>NUCLEOTIDE SEQUENCE [LARGE SCALE GENOMIC DNA]</scope>
    <source>
        <strain evidence="2 3">DSM 16848</strain>
    </source>
</reference>
<dbReference type="RefSeq" id="WP_097113223.1">
    <property type="nucleotide sequence ID" value="NZ_CP083931.1"/>
</dbReference>
<proteinExistence type="predicted"/>
<keyword evidence="3" id="KW-1185">Reference proteome</keyword>
<gene>
    <name evidence="2" type="ORF">SAMN02746062_00151</name>
</gene>
<dbReference type="AlphaFoldDB" id="A0A286E283"/>
<accession>A0A286E283</accession>
<dbReference type="Proteomes" id="UP000219669">
    <property type="component" value="Unassembled WGS sequence"/>
</dbReference>
<protein>
    <submittedName>
        <fullName evidence="2">Uncharacterized protein</fullName>
    </submittedName>
</protein>
<organism evidence="2 3">
    <name type="scientific">Alysiella filiformis DSM 16848</name>
    <dbReference type="NCBI Taxonomy" id="1120981"/>
    <lineage>
        <taxon>Bacteria</taxon>
        <taxon>Pseudomonadati</taxon>
        <taxon>Pseudomonadota</taxon>
        <taxon>Betaproteobacteria</taxon>
        <taxon>Neisseriales</taxon>
        <taxon>Neisseriaceae</taxon>
        <taxon>Alysiella</taxon>
    </lineage>
</organism>
<evidence type="ECO:0000313" key="2">
    <source>
        <dbReference type="EMBL" id="SOD65001.1"/>
    </source>
</evidence>
<dbReference type="EMBL" id="OCNF01000001">
    <property type="protein sequence ID" value="SOD65001.1"/>
    <property type="molecule type" value="Genomic_DNA"/>
</dbReference>